<dbReference type="AlphaFoldDB" id="A0A1H7V7F2"/>
<evidence type="ECO:0000313" key="2">
    <source>
        <dbReference type="Proteomes" id="UP000198953"/>
    </source>
</evidence>
<keyword evidence="2" id="KW-1185">Reference proteome</keyword>
<protein>
    <recommendedName>
        <fullName evidence="3">Excreted virulence factor EspC, type VII ESX diderm</fullName>
    </recommendedName>
</protein>
<gene>
    <name evidence="1" type="ORF">SAMN05660976_04025</name>
</gene>
<dbReference type="Proteomes" id="UP000198953">
    <property type="component" value="Unassembled WGS sequence"/>
</dbReference>
<organism evidence="1 2">
    <name type="scientific">Nonomuraea pusilla</name>
    <dbReference type="NCBI Taxonomy" id="46177"/>
    <lineage>
        <taxon>Bacteria</taxon>
        <taxon>Bacillati</taxon>
        <taxon>Actinomycetota</taxon>
        <taxon>Actinomycetes</taxon>
        <taxon>Streptosporangiales</taxon>
        <taxon>Streptosporangiaceae</taxon>
        <taxon>Nonomuraea</taxon>
    </lineage>
</organism>
<dbReference type="STRING" id="46177.SAMN05660976_04025"/>
<proteinExistence type="predicted"/>
<evidence type="ECO:0008006" key="3">
    <source>
        <dbReference type="Google" id="ProtNLM"/>
    </source>
</evidence>
<reference evidence="1 2" key="1">
    <citation type="submission" date="2016-10" db="EMBL/GenBank/DDBJ databases">
        <authorList>
            <person name="de Groot N.N."/>
        </authorList>
    </citation>
    <scope>NUCLEOTIDE SEQUENCE [LARGE SCALE GENOMIC DNA]</scope>
    <source>
        <strain evidence="1 2">DSM 43357</strain>
    </source>
</reference>
<evidence type="ECO:0000313" key="1">
    <source>
        <dbReference type="EMBL" id="SEM05156.1"/>
    </source>
</evidence>
<sequence>MGNGTSEGYEVLPLDLRRAMGECADQAPYVAAAIRGFAPAELTVGDFGLAPGASDIGEAYVKGTAEMDHRDRRFHSMNQYLNDLHTALLVIGEKLDGSGAAYVKAEDDSTLRGTR</sequence>
<accession>A0A1H7V7F2</accession>
<dbReference type="EMBL" id="FOBF01000009">
    <property type="protein sequence ID" value="SEM05156.1"/>
    <property type="molecule type" value="Genomic_DNA"/>
</dbReference>
<name>A0A1H7V7F2_9ACTN</name>